<dbReference type="Proteomes" id="UP000178797">
    <property type="component" value="Unassembled WGS sequence"/>
</dbReference>
<dbReference type="InterPro" id="IPR052029">
    <property type="entry name" value="PpiD_chaperone"/>
</dbReference>
<comment type="caution">
    <text evidence="14">The sequence shown here is derived from an EMBL/GenBank/DDBJ whole genome shotgun (WGS) entry which is preliminary data.</text>
</comment>
<dbReference type="PROSITE" id="PS50198">
    <property type="entry name" value="PPIC_PPIASE_2"/>
    <property type="match status" value="1"/>
</dbReference>
<evidence type="ECO:0000256" key="1">
    <source>
        <dbReference type="ARBA" id="ARBA00004382"/>
    </source>
</evidence>
<evidence type="ECO:0000313" key="15">
    <source>
        <dbReference type="Proteomes" id="UP000178797"/>
    </source>
</evidence>
<evidence type="ECO:0000256" key="10">
    <source>
        <dbReference type="ARBA" id="ARBA00042775"/>
    </source>
</evidence>
<proteinExistence type="inferred from homology"/>
<dbReference type="PANTHER" id="PTHR47529:SF1">
    <property type="entry name" value="PERIPLASMIC CHAPERONE PPID"/>
    <property type="match status" value="1"/>
</dbReference>
<dbReference type="InterPro" id="IPR046357">
    <property type="entry name" value="PPIase_dom_sf"/>
</dbReference>
<dbReference type="SUPFAM" id="SSF109998">
    <property type="entry name" value="Triger factor/SurA peptide-binding domain-like"/>
    <property type="match status" value="1"/>
</dbReference>
<comment type="subcellular location">
    <subcellularLocation>
        <location evidence="1">Cell inner membrane</location>
        <topology evidence="1">Single-pass type II membrane protein</topology>
        <orientation evidence="1">Periplasmic side</orientation>
    </subcellularLocation>
</comment>
<evidence type="ECO:0000256" key="4">
    <source>
        <dbReference type="ARBA" id="ARBA00022692"/>
    </source>
</evidence>
<dbReference type="InterPro" id="IPR000297">
    <property type="entry name" value="PPIase_PpiC"/>
</dbReference>
<accession>A0A1F7RTT1</accession>
<dbReference type="GO" id="GO:0003755">
    <property type="term" value="F:peptidyl-prolyl cis-trans isomerase activity"/>
    <property type="evidence" value="ECO:0007669"/>
    <property type="project" value="UniProtKB-KW"/>
</dbReference>
<keyword evidence="11" id="KW-0697">Rotamase</keyword>
<name>A0A1F7RTT1_9BACT</name>
<feature type="domain" description="PpiC" evidence="13">
    <location>
        <begin position="264"/>
        <end position="366"/>
    </location>
</feature>
<dbReference type="Pfam" id="PF13616">
    <property type="entry name" value="Rotamase_3"/>
    <property type="match status" value="1"/>
</dbReference>
<evidence type="ECO:0000256" key="2">
    <source>
        <dbReference type="ARBA" id="ARBA00022475"/>
    </source>
</evidence>
<feature type="transmembrane region" description="Helical" evidence="12">
    <location>
        <begin position="12"/>
        <end position="30"/>
    </location>
</feature>
<evidence type="ECO:0000313" key="14">
    <source>
        <dbReference type="EMBL" id="OGL44424.1"/>
    </source>
</evidence>
<evidence type="ECO:0000259" key="13">
    <source>
        <dbReference type="PROSITE" id="PS50198"/>
    </source>
</evidence>
<keyword evidence="11" id="KW-0413">Isomerase</keyword>
<keyword evidence="6 12" id="KW-0472">Membrane</keyword>
<sequence>MLDTFRKNIKSLSIFLWLVIISFIAFYGVYTRNPRETESVAVVNGDAISFSLYRQEYSKTQEFFRNILKENAEEYLKSIDLKKIVLDRLIERTLLCQLAKKMEITATDEELVDRLKRYEMFLNEKGDIDNDRIVNILEKNRIDPKNFMEEQKQEILVEKMKKLVEDSAKVSSSIVRDEYIKKYEKIMVEYVFVLNDFYKDNVNINESDLKSYFDKNKENYRKPKTRKIKYTIIDTRGVDKNIKVEENEVRDYYNKNIDLYRAKDKEVKARHILFSLKPGATKEEEEIVKKKAEKVLKEAKSGKDFTALAQLNSEEPMATINGGNLGYFSRGKMVPEFEKAAFSLQKGEISNLVKTNFGYHIIKVEDIIEAGIPIPFESVKGEIRAKITNEKKRNLGLEKANEVYNEWMKQKEKENLEEIKGNKVISDNIEDGNFIEKIERSPEIIKILALLKEGEISKPFLTDKGWIVLKVEKIIPSSIPLFDEVKERVRKDMIALKGSQILAEKMKEWSKNLKENINFKKIIDKKIVIKESGEIGRSSNIAGISEQDNFKNSAFSLSEKNPVAYFKAKDGYFLINLIKKIPIDENDFEKKKNELYKSLLTEEKNRVFTESIKNLKAQANIETYKEFL</sequence>
<keyword evidence="3" id="KW-0997">Cell inner membrane</keyword>
<keyword evidence="2" id="KW-1003">Cell membrane</keyword>
<evidence type="ECO:0000256" key="7">
    <source>
        <dbReference type="ARBA" id="ARBA00023186"/>
    </source>
</evidence>
<dbReference type="AlphaFoldDB" id="A0A1F7RTT1"/>
<evidence type="ECO:0000256" key="9">
    <source>
        <dbReference type="ARBA" id="ARBA00040743"/>
    </source>
</evidence>
<dbReference type="Gene3D" id="1.10.4030.10">
    <property type="entry name" value="Porin chaperone SurA, peptide-binding domain"/>
    <property type="match status" value="1"/>
</dbReference>
<dbReference type="Pfam" id="PF13145">
    <property type="entry name" value="Rotamase_2"/>
    <property type="match status" value="1"/>
</dbReference>
<evidence type="ECO:0000256" key="11">
    <source>
        <dbReference type="PROSITE-ProRule" id="PRU00278"/>
    </source>
</evidence>
<protein>
    <recommendedName>
        <fullName evidence="9">Periplasmic chaperone PpiD</fullName>
    </recommendedName>
    <alternativeName>
        <fullName evidence="10">Periplasmic folding chaperone</fullName>
    </alternativeName>
</protein>
<dbReference type="SUPFAM" id="SSF54534">
    <property type="entry name" value="FKBP-like"/>
    <property type="match status" value="1"/>
</dbReference>
<dbReference type="EMBL" id="MGDE01000184">
    <property type="protein sequence ID" value="OGL44424.1"/>
    <property type="molecule type" value="Genomic_DNA"/>
</dbReference>
<evidence type="ECO:0000256" key="5">
    <source>
        <dbReference type="ARBA" id="ARBA00022989"/>
    </source>
</evidence>
<evidence type="ECO:0000256" key="6">
    <source>
        <dbReference type="ARBA" id="ARBA00023136"/>
    </source>
</evidence>
<keyword evidence="5 12" id="KW-1133">Transmembrane helix</keyword>
<dbReference type="InterPro" id="IPR027304">
    <property type="entry name" value="Trigger_fact/SurA_dom_sf"/>
</dbReference>
<dbReference type="PANTHER" id="PTHR47529">
    <property type="entry name" value="PEPTIDYL-PROLYL CIS-TRANS ISOMERASE D"/>
    <property type="match status" value="1"/>
</dbReference>
<organism evidence="14 15">
    <name type="scientific">Candidatus Schekmanbacteria bacterium RBG_16_38_10</name>
    <dbReference type="NCBI Taxonomy" id="1817879"/>
    <lineage>
        <taxon>Bacteria</taxon>
        <taxon>Candidatus Schekmaniibacteriota</taxon>
    </lineage>
</organism>
<evidence type="ECO:0000256" key="8">
    <source>
        <dbReference type="ARBA" id="ARBA00038408"/>
    </source>
</evidence>
<evidence type="ECO:0000256" key="3">
    <source>
        <dbReference type="ARBA" id="ARBA00022519"/>
    </source>
</evidence>
<evidence type="ECO:0000256" key="12">
    <source>
        <dbReference type="SAM" id="Phobius"/>
    </source>
</evidence>
<comment type="similarity">
    <text evidence="8">Belongs to the PpiD chaperone family.</text>
</comment>
<dbReference type="Pfam" id="PF13624">
    <property type="entry name" value="SurA_N_3"/>
    <property type="match status" value="1"/>
</dbReference>
<reference evidence="14 15" key="1">
    <citation type="journal article" date="2016" name="Nat. Commun.">
        <title>Thousands of microbial genomes shed light on interconnected biogeochemical processes in an aquifer system.</title>
        <authorList>
            <person name="Anantharaman K."/>
            <person name="Brown C.T."/>
            <person name="Hug L.A."/>
            <person name="Sharon I."/>
            <person name="Castelle C.J."/>
            <person name="Probst A.J."/>
            <person name="Thomas B.C."/>
            <person name="Singh A."/>
            <person name="Wilkins M.J."/>
            <person name="Karaoz U."/>
            <person name="Brodie E.L."/>
            <person name="Williams K.H."/>
            <person name="Hubbard S.S."/>
            <person name="Banfield J.F."/>
        </authorList>
    </citation>
    <scope>NUCLEOTIDE SEQUENCE [LARGE SCALE GENOMIC DNA]</scope>
</reference>
<keyword evidence="7" id="KW-0143">Chaperone</keyword>
<gene>
    <name evidence="14" type="ORF">A2W05_06040</name>
</gene>
<dbReference type="GO" id="GO:0005886">
    <property type="term" value="C:plasma membrane"/>
    <property type="evidence" value="ECO:0007669"/>
    <property type="project" value="UniProtKB-SubCell"/>
</dbReference>
<keyword evidence="4 12" id="KW-0812">Transmembrane</keyword>
<dbReference type="Gene3D" id="3.10.50.40">
    <property type="match status" value="2"/>
</dbReference>